<keyword evidence="6 7" id="KW-0472">Membrane</keyword>
<sequence>MPVASTAIAILLISFFVLLILKVPVTFSLALSSVLTALYYQVPLMTIVLKMVKGIESSSLMAIPFFIVAGEIMGAGGISRRLIELANVMVGRVRGGMAQVNILASMFFGGISGSAVADVSSIGAILIPMMKDNGYDDDYSVAVTVTSSCQGVIIPPSHNMIIYSLAAGGGVSVGRLFLGGMVPGVILGVGLMILSYFIAVKRGYPKGDKIPFKEKVKISMNAFFGLMTAVIIMGGVLSGVFTATESAAVACLYAFVITFFVYREIPLKRMGGILYSALKTLALVLSLIAAAKAFGHMLALLQVPALATNALLTITQNKTLLLLLILVLILLLGCIMDMAPLILILTPILLPVVTSLGMDPVQFGVVLILALAIGLCTPPVGSALFVGCAIGKVSIEKMTKSLLPFYGVMVIVLLLITFIPGIVMFVPNLFL</sequence>
<feature type="transmembrane region" description="Helical" evidence="7">
    <location>
        <begin position="100"/>
        <end position="127"/>
    </location>
</feature>
<dbReference type="PANTHER" id="PTHR33362">
    <property type="entry name" value="SIALIC ACID TRAP TRANSPORTER PERMEASE PROTEIN SIAT-RELATED"/>
    <property type="match status" value="1"/>
</dbReference>
<evidence type="ECO:0000256" key="7">
    <source>
        <dbReference type="SAM" id="Phobius"/>
    </source>
</evidence>
<dbReference type="OrthoDB" id="9777699at2"/>
<evidence type="ECO:0000259" key="8">
    <source>
        <dbReference type="Pfam" id="PF06808"/>
    </source>
</evidence>
<feature type="transmembrane region" description="Helical" evidence="7">
    <location>
        <begin position="247"/>
        <end position="265"/>
    </location>
</feature>
<dbReference type="Pfam" id="PF06808">
    <property type="entry name" value="DctM"/>
    <property type="match status" value="1"/>
</dbReference>
<feature type="transmembrane region" description="Helical" evidence="7">
    <location>
        <begin position="402"/>
        <end position="426"/>
    </location>
</feature>
<dbReference type="GO" id="GO:0005886">
    <property type="term" value="C:plasma membrane"/>
    <property type="evidence" value="ECO:0007669"/>
    <property type="project" value="UniProtKB-SubCell"/>
</dbReference>
<dbReference type="GO" id="GO:0022857">
    <property type="term" value="F:transmembrane transporter activity"/>
    <property type="evidence" value="ECO:0007669"/>
    <property type="project" value="TreeGrafter"/>
</dbReference>
<keyword evidence="10" id="KW-1185">Reference proteome</keyword>
<dbReference type="KEGG" id="cbar:PATL70BA_2599"/>
<keyword evidence="4 7" id="KW-0812">Transmembrane</keyword>
<feature type="transmembrane region" description="Helical" evidence="7">
    <location>
        <begin position="365"/>
        <end position="390"/>
    </location>
</feature>
<gene>
    <name evidence="9" type="ORF">PATL70BA_2599</name>
</gene>
<feature type="transmembrane region" description="Helical" evidence="7">
    <location>
        <begin position="220"/>
        <end position="241"/>
    </location>
</feature>
<dbReference type="EMBL" id="LR130778">
    <property type="protein sequence ID" value="VDN48499.1"/>
    <property type="molecule type" value="Genomic_DNA"/>
</dbReference>
<evidence type="ECO:0000256" key="5">
    <source>
        <dbReference type="ARBA" id="ARBA00022989"/>
    </source>
</evidence>
<evidence type="ECO:0000313" key="10">
    <source>
        <dbReference type="Proteomes" id="UP000279029"/>
    </source>
</evidence>
<keyword evidence="3" id="KW-0997">Cell inner membrane</keyword>
<feature type="transmembrane region" description="Helical" evidence="7">
    <location>
        <begin position="321"/>
        <end position="345"/>
    </location>
</feature>
<dbReference type="AlphaFoldDB" id="A0A3P7S995"/>
<dbReference type="Proteomes" id="UP000279029">
    <property type="component" value="Chromosome"/>
</dbReference>
<feature type="transmembrane region" description="Helical" evidence="7">
    <location>
        <begin position="60"/>
        <end position="79"/>
    </location>
</feature>
<name>A0A3P7S995_9FIRM</name>
<feature type="transmembrane region" description="Helical" evidence="7">
    <location>
        <begin position="272"/>
        <end position="291"/>
    </location>
</feature>
<evidence type="ECO:0000256" key="2">
    <source>
        <dbReference type="ARBA" id="ARBA00022475"/>
    </source>
</evidence>
<feature type="transmembrane region" description="Helical" evidence="7">
    <location>
        <begin position="176"/>
        <end position="199"/>
    </location>
</feature>
<comment type="subcellular location">
    <subcellularLocation>
        <location evidence="1">Cell inner membrane</location>
        <topology evidence="1">Multi-pass membrane protein</topology>
    </subcellularLocation>
</comment>
<dbReference type="NCBIfam" id="TIGR00786">
    <property type="entry name" value="dctM"/>
    <property type="match status" value="1"/>
</dbReference>
<dbReference type="InterPro" id="IPR010656">
    <property type="entry name" value="DctM"/>
</dbReference>
<evidence type="ECO:0000256" key="3">
    <source>
        <dbReference type="ARBA" id="ARBA00022519"/>
    </source>
</evidence>
<evidence type="ECO:0000256" key="6">
    <source>
        <dbReference type="ARBA" id="ARBA00023136"/>
    </source>
</evidence>
<accession>A0A3P7S995</accession>
<reference evidence="9 10" key="1">
    <citation type="submission" date="2018-09" db="EMBL/GenBank/DDBJ databases">
        <authorList>
            <person name="Postec A."/>
        </authorList>
    </citation>
    <scope>NUCLEOTIDE SEQUENCE [LARGE SCALE GENOMIC DNA]</scope>
    <source>
        <strain evidence="9">70B-A</strain>
    </source>
</reference>
<feature type="domain" description="TRAP C4-dicarboxylate transport system permease DctM subunit" evidence="8">
    <location>
        <begin position="12"/>
        <end position="422"/>
    </location>
</feature>
<organism evidence="9 10">
    <name type="scientific">Petrocella atlantisensis</name>
    <dbReference type="NCBI Taxonomy" id="2173034"/>
    <lineage>
        <taxon>Bacteria</taxon>
        <taxon>Bacillati</taxon>
        <taxon>Bacillota</taxon>
        <taxon>Clostridia</taxon>
        <taxon>Lachnospirales</taxon>
        <taxon>Vallitaleaceae</taxon>
        <taxon>Petrocella</taxon>
    </lineage>
</organism>
<evidence type="ECO:0000313" key="9">
    <source>
        <dbReference type="EMBL" id="VDN48499.1"/>
    </source>
</evidence>
<dbReference type="PIRSF" id="PIRSF006066">
    <property type="entry name" value="HI0050"/>
    <property type="match status" value="1"/>
</dbReference>
<keyword evidence="2" id="KW-1003">Cell membrane</keyword>
<proteinExistence type="predicted"/>
<keyword evidence="5 7" id="KW-1133">Transmembrane helix</keyword>
<dbReference type="RefSeq" id="WP_125137622.1">
    <property type="nucleotide sequence ID" value="NZ_LR130778.1"/>
</dbReference>
<dbReference type="PANTHER" id="PTHR33362:SF2">
    <property type="entry name" value="TRAP TRANSPORTER LARGE PERMEASE PROTEIN"/>
    <property type="match status" value="1"/>
</dbReference>
<dbReference type="InterPro" id="IPR004681">
    <property type="entry name" value="TRAP_DctM"/>
</dbReference>
<feature type="transmembrane region" description="Helical" evidence="7">
    <location>
        <begin position="7"/>
        <end position="40"/>
    </location>
</feature>
<protein>
    <recommendedName>
        <fullName evidence="8">TRAP C4-dicarboxylate transport system permease DctM subunit domain-containing protein</fullName>
    </recommendedName>
</protein>
<evidence type="ECO:0000256" key="1">
    <source>
        <dbReference type="ARBA" id="ARBA00004429"/>
    </source>
</evidence>
<evidence type="ECO:0000256" key="4">
    <source>
        <dbReference type="ARBA" id="ARBA00022692"/>
    </source>
</evidence>